<accession>A0A532UW33</accession>
<dbReference type="InterPro" id="IPR052049">
    <property type="entry name" value="Electron_transfer_protein"/>
</dbReference>
<evidence type="ECO:0000313" key="9">
    <source>
        <dbReference type="Proteomes" id="UP000319619"/>
    </source>
</evidence>
<keyword evidence="3" id="KW-1003">Cell membrane</keyword>
<evidence type="ECO:0000256" key="5">
    <source>
        <dbReference type="ARBA" id="ARBA00022989"/>
    </source>
</evidence>
<dbReference type="GO" id="GO:0005886">
    <property type="term" value="C:plasma membrane"/>
    <property type="evidence" value="ECO:0007669"/>
    <property type="project" value="UniProtKB-SubCell"/>
</dbReference>
<comment type="subcellular location">
    <subcellularLocation>
        <location evidence="1">Cell membrane</location>
        <topology evidence="1">Multi-pass membrane protein</topology>
    </subcellularLocation>
</comment>
<sequence length="323" mass="35809">MIEVTNYRDNPLIDPHLEIWEWQISVYLFLGGLVAGLMILNGLWRIRDREHETKAITNSAVLWAPVLISLGMFCLWLDLVNKLNVYRFYMTFQIKSPMSWGSWILFLVYPAQILAVAVAKGSDVFGGVLKGLNPLLQILKSITNGREKQIAWLNVVLGVMLGIYTGILLSATAARPLWNTALLGPLFLVSGLSTATAWNMLSRPTKIEHSSLAKWDFSLIITEMFLLLLILIGFLSGTEGHQSAGMLLLGGGFTAVFWIFVIILGLLFPLWLELREMRGHSTPAWVAPALVLLGGLALRFVMVQAGQVSHLPDTELLFGAVGH</sequence>
<dbReference type="PANTHER" id="PTHR34856">
    <property type="entry name" value="PROTEIN NRFD"/>
    <property type="match status" value="1"/>
</dbReference>
<dbReference type="InterPro" id="IPR005614">
    <property type="entry name" value="NrfD-like"/>
</dbReference>
<reference evidence="8 9" key="1">
    <citation type="submission" date="2017-06" db="EMBL/GenBank/DDBJ databases">
        <title>Novel microbial phyla capable of carbon fixation and sulfur reduction in deep-sea sediments.</title>
        <authorList>
            <person name="Huang J."/>
            <person name="Baker B."/>
            <person name="Wang Y."/>
        </authorList>
    </citation>
    <scope>NUCLEOTIDE SEQUENCE [LARGE SCALE GENOMIC DNA]</scope>
    <source>
        <strain evidence="8">B3_LCP</strain>
    </source>
</reference>
<evidence type="ECO:0000256" key="2">
    <source>
        <dbReference type="ARBA" id="ARBA00008929"/>
    </source>
</evidence>
<feature type="transmembrane region" description="Helical" evidence="7">
    <location>
        <begin position="213"/>
        <end position="235"/>
    </location>
</feature>
<feature type="transmembrane region" description="Helical" evidence="7">
    <location>
        <begin position="177"/>
        <end position="201"/>
    </location>
</feature>
<keyword evidence="6 7" id="KW-0472">Membrane</keyword>
<evidence type="ECO:0000256" key="6">
    <source>
        <dbReference type="ARBA" id="ARBA00023136"/>
    </source>
</evidence>
<evidence type="ECO:0000256" key="4">
    <source>
        <dbReference type="ARBA" id="ARBA00022692"/>
    </source>
</evidence>
<evidence type="ECO:0000256" key="7">
    <source>
        <dbReference type="SAM" id="Phobius"/>
    </source>
</evidence>
<keyword evidence="5 7" id="KW-1133">Transmembrane helix</keyword>
<feature type="transmembrane region" description="Helical" evidence="7">
    <location>
        <begin position="56"/>
        <end position="80"/>
    </location>
</feature>
<dbReference type="Gene3D" id="1.20.1630.10">
    <property type="entry name" value="Formate dehydrogenase/DMSO reductase domain"/>
    <property type="match status" value="1"/>
</dbReference>
<feature type="transmembrane region" description="Helical" evidence="7">
    <location>
        <begin position="100"/>
        <end position="119"/>
    </location>
</feature>
<dbReference type="AlphaFoldDB" id="A0A532UW33"/>
<evidence type="ECO:0008006" key="10">
    <source>
        <dbReference type="Google" id="ProtNLM"/>
    </source>
</evidence>
<comment type="caution">
    <text evidence="8">The sequence shown here is derived from an EMBL/GenBank/DDBJ whole genome shotgun (WGS) entry which is preliminary data.</text>
</comment>
<dbReference type="PANTHER" id="PTHR34856:SF2">
    <property type="entry name" value="PROTEIN NRFD"/>
    <property type="match status" value="1"/>
</dbReference>
<evidence type="ECO:0000313" key="8">
    <source>
        <dbReference type="EMBL" id="TKJ39131.1"/>
    </source>
</evidence>
<feature type="transmembrane region" description="Helical" evidence="7">
    <location>
        <begin position="284"/>
        <end position="302"/>
    </location>
</feature>
<evidence type="ECO:0000256" key="3">
    <source>
        <dbReference type="ARBA" id="ARBA00022475"/>
    </source>
</evidence>
<comment type="similarity">
    <text evidence="2">Belongs to the NrfD family.</text>
</comment>
<feature type="transmembrane region" description="Helical" evidence="7">
    <location>
        <begin position="150"/>
        <end position="171"/>
    </location>
</feature>
<evidence type="ECO:0000256" key="1">
    <source>
        <dbReference type="ARBA" id="ARBA00004651"/>
    </source>
</evidence>
<gene>
    <name evidence="8" type="ORF">CEE37_11980</name>
</gene>
<protein>
    <recommendedName>
        <fullName evidence="10">Polysulfide reductase</fullName>
    </recommendedName>
</protein>
<dbReference type="EMBL" id="NJBN01000008">
    <property type="protein sequence ID" value="TKJ39131.1"/>
    <property type="molecule type" value="Genomic_DNA"/>
</dbReference>
<organism evidence="8 9">
    <name type="scientific">candidate division LCP-89 bacterium B3_LCP</name>
    <dbReference type="NCBI Taxonomy" id="2012998"/>
    <lineage>
        <taxon>Bacteria</taxon>
        <taxon>Pseudomonadati</taxon>
        <taxon>Bacteria division LCP-89</taxon>
    </lineage>
</organism>
<dbReference type="Proteomes" id="UP000319619">
    <property type="component" value="Unassembled WGS sequence"/>
</dbReference>
<keyword evidence="4 7" id="KW-0812">Transmembrane</keyword>
<feature type="transmembrane region" description="Helical" evidence="7">
    <location>
        <begin position="247"/>
        <end position="272"/>
    </location>
</feature>
<proteinExistence type="inferred from homology"/>
<feature type="transmembrane region" description="Helical" evidence="7">
    <location>
        <begin position="24"/>
        <end position="44"/>
    </location>
</feature>
<dbReference type="Pfam" id="PF03916">
    <property type="entry name" value="NrfD"/>
    <property type="match status" value="1"/>
</dbReference>
<name>A0A532UW33_UNCL8</name>